<dbReference type="Proteomes" id="UP000578697">
    <property type="component" value="Unassembled WGS sequence"/>
</dbReference>
<dbReference type="EMBL" id="CP031517">
    <property type="protein sequence ID" value="QOS40933.1"/>
    <property type="molecule type" value="Genomic_DNA"/>
</dbReference>
<keyword evidence="4" id="KW-1185">Reference proteome</keyword>
<evidence type="ECO:0008006" key="6">
    <source>
        <dbReference type="Google" id="ProtNLM"/>
    </source>
</evidence>
<gene>
    <name evidence="3" type="ORF">DYE49_10940</name>
    <name evidence="2" type="ORF">HNP77_001539</name>
</gene>
<feature type="chain" id="PRO_5036418365" description="Lipoprotein" evidence="1">
    <location>
        <begin position="20"/>
        <end position="390"/>
    </location>
</feature>
<name>A0A840SEK8_9SPIR</name>
<evidence type="ECO:0000313" key="5">
    <source>
        <dbReference type="Proteomes" id="UP000593591"/>
    </source>
</evidence>
<proteinExistence type="predicted"/>
<dbReference type="KEGG" id="trc:DYE49_10940"/>
<dbReference type="EMBL" id="JACHFR010000002">
    <property type="protein sequence ID" value="MBB5219170.1"/>
    <property type="molecule type" value="Genomic_DNA"/>
</dbReference>
<evidence type="ECO:0000313" key="2">
    <source>
        <dbReference type="EMBL" id="MBB5219170.1"/>
    </source>
</evidence>
<dbReference type="Pfam" id="PF26331">
    <property type="entry name" value="DUF8086"/>
    <property type="match status" value="1"/>
</dbReference>
<reference evidence="3 5" key="1">
    <citation type="submission" date="2018-08" db="EMBL/GenBank/DDBJ databases">
        <title>The first complete genome of Treponema rectale (CHPAT), a commensal spirochete of the bovine rectum.</title>
        <authorList>
            <person name="Staton G.J."/>
            <person name="Clegg S.R."/>
            <person name="Carter S.D."/>
            <person name="Radford A.D."/>
            <person name="Darby A."/>
            <person name="Hall N."/>
            <person name="Birtles R.J."/>
            <person name="Evans N.J."/>
        </authorList>
    </citation>
    <scope>NUCLEOTIDE SEQUENCE [LARGE SCALE GENOMIC DNA]</scope>
    <source>
        <strain evidence="3 5">CHPA</strain>
    </source>
</reference>
<organism evidence="2 4">
    <name type="scientific">Treponema rectale</name>
    <dbReference type="NCBI Taxonomy" id="744512"/>
    <lineage>
        <taxon>Bacteria</taxon>
        <taxon>Pseudomonadati</taxon>
        <taxon>Spirochaetota</taxon>
        <taxon>Spirochaetia</taxon>
        <taxon>Spirochaetales</taxon>
        <taxon>Treponemataceae</taxon>
        <taxon>Treponema</taxon>
    </lineage>
</organism>
<feature type="signal peptide" evidence="1">
    <location>
        <begin position="1"/>
        <end position="19"/>
    </location>
</feature>
<dbReference type="AlphaFoldDB" id="A0A840SEK8"/>
<sequence length="390" mass="43401">MRKNLSGMVKFVFFAAATAFCFSACSKKNTRTVSRSMQNIRQIEELHVSHEWFCFDGNSIKETELPSVSASASEKPWTEAVRISCAASVPESENSLYKAYALVNRCGLIGFTEDGADLFCDNSLFLDSSVQGLVFSSGSPVFYLYRSTFFFDEKKVSNAASGVQTVRPFLVEFDSRSKNFYPLVSYENMNLEKEDQVTGCFWNGDVWVVGVKNGSQSEIQFKYLWWKPPVALGDLNPALGGENFFIRKSSEQEYLSVCLPKLFEEAPLELKTLLKALPESFSFYVSYRDDSGTTPVSYYHEGKSEQSVNAVAMTSAGKSYSAVVFADGTVFVKKLGFDKVSAFRLPKLPDGFVYGEAAVAGDVMYAAWEEGSSWQTKRSGFIKVNLADIL</sequence>
<dbReference type="RefSeq" id="WP_184652591.1">
    <property type="nucleotide sequence ID" value="NZ_JACHFR010000002.1"/>
</dbReference>
<evidence type="ECO:0000313" key="4">
    <source>
        <dbReference type="Proteomes" id="UP000578697"/>
    </source>
</evidence>
<protein>
    <recommendedName>
        <fullName evidence="6">Lipoprotein</fullName>
    </recommendedName>
</protein>
<accession>A0A840SEK8</accession>
<reference evidence="2 4" key="2">
    <citation type="submission" date="2020-08" db="EMBL/GenBank/DDBJ databases">
        <title>Genomic Encyclopedia of Type Strains, Phase IV (KMG-IV): sequencing the most valuable type-strain genomes for metagenomic binning, comparative biology and taxonomic classification.</title>
        <authorList>
            <person name="Goeker M."/>
        </authorList>
    </citation>
    <scope>NUCLEOTIDE SEQUENCE [LARGE SCALE GENOMIC DNA]</scope>
    <source>
        <strain evidence="2 4">DSM 103679</strain>
    </source>
</reference>
<keyword evidence="1" id="KW-0732">Signal</keyword>
<evidence type="ECO:0000256" key="1">
    <source>
        <dbReference type="SAM" id="SignalP"/>
    </source>
</evidence>
<dbReference type="InterPro" id="IPR058399">
    <property type="entry name" value="DUF8086"/>
</dbReference>
<dbReference type="Proteomes" id="UP000593591">
    <property type="component" value="Chromosome"/>
</dbReference>
<evidence type="ECO:0000313" key="3">
    <source>
        <dbReference type="EMBL" id="QOS40933.1"/>
    </source>
</evidence>